<protein>
    <recommendedName>
        <fullName evidence="4">Dirigent protein</fullName>
    </recommendedName>
</protein>
<keyword evidence="4" id="KW-0732">Signal</keyword>
<proteinExistence type="inferred from homology"/>
<gene>
    <name evidence="5" type="ORF">PVAP13_9KG389200</name>
</gene>
<comment type="caution">
    <text evidence="5">The sequence shown here is derived from an EMBL/GenBank/DDBJ whole genome shotgun (WGS) entry which is preliminary data.</text>
</comment>
<reference evidence="5" key="1">
    <citation type="submission" date="2020-05" db="EMBL/GenBank/DDBJ databases">
        <title>WGS assembly of Panicum virgatum.</title>
        <authorList>
            <person name="Lovell J.T."/>
            <person name="Jenkins J."/>
            <person name="Shu S."/>
            <person name="Juenger T.E."/>
            <person name="Schmutz J."/>
        </authorList>
    </citation>
    <scope>NUCLEOTIDE SEQUENCE</scope>
    <source>
        <strain evidence="5">AP13</strain>
    </source>
</reference>
<dbReference type="InterPro" id="IPR044859">
    <property type="entry name" value="Allene_oxi_cyc_Dirigent"/>
</dbReference>
<dbReference type="PANTHER" id="PTHR21495">
    <property type="entry name" value="NUCLEOPORIN-RELATED"/>
    <property type="match status" value="1"/>
</dbReference>
<dbReference type="Proteomes" id="UP000823388">
    <property type="component" value="Chromosome 9K"/>
</dbReference>
<dbReference type="GO" id="GO:0009699">
    <property type="term" value="P:phenylpropanoid biosynthetic process"/>
    <property type="evidence" value="ECO:0007669"/>
    <property type="project" value="UniProtKB-ARBA"/>
</dbReference>
<comment type="subcellular location">
    <subcellularLocation>
        <location evidence="4">Secreted</location>
        <location evidence="4">Extracellular space</location>
        <location evidence="4">Apoplast</location>
    </subcellularLocation>
</comment>
<feature type="chain" id="PRO_5035958721" description="Dirigent protein" evidence="4">
    <location>
        <begin position="29"/>
        <end position="176"/>
    </location>
</feature>
<evidence type="ECO:0000256" key="4">
    <source>
        <dbReference type="RuleBase" id="RU363099"/>
    </source>
</evidence>
<dbReference type="GO" id="GO:0048046">
    <property type="term" value="C:apoplast"/>
    <property type="evidence" value="ECO:0007669"/>
    <property type="project" value="UniProtKB-SubCell"/>
</dbReference>
<sequence>MSTASPATAPRLRILALLAAAVVAAVAAAGDDGMTHLHLYVHETVAGAASTALLGGNSSFGGVGAIDDELREGPDPASQFLGRAQGMLVQADLGNPAASCAILNLAFEEGDYGGGTLVVDGRVDLGADGEDVVELAVVGGTGRFRRARGYSLVTKIGNPTPSTVVFEMDLYVMISG</sequence>
<evidence type="ECO:0000313" key="5">
    <source>
        <dbReference type="EMBL" id="KAG2551413.1"/>
    </source>
</evidence>
<comment type="similarity">
    <text evidence="1 4">Belongs to the plant dirigent protein family.</text>
</comment>
<dbReference type="EMBL" id="CM029053">
    <property type="protein sequence ID" value="KAG2551413.1"/>
    <property type="molecule type" value="Genomic_DNA"/>
</dbReference>
<keyword evidence="4" id="KW-0052">Apoplast</keyword>
<organism evidence="5 6">
    <name type="scientific">Panicum virgatum</name>
    <name type="common">Blackwell switchgrass</name>
    <dbReference type="NCBI Taxonomy" id="38727"/>
    <lineage>
        <taxon>Eukaryota</taxon>
        <taxon>Viridiplantae</taxon>
        <taxon>Streptophyta</taxon>
        <taxon>Embryophyta</taxon>
        <taxon>Tracheophyta</taxon>
        <taxon>Spermatophyta</taxon>
        <taxon>Magnoliopsida</taxon>
        <taxon>Liliopsida</taxon>
        <taxon>Poales</taxon>
        <taxon>Poaceae</taxon>
        <taxon>PACMAD clade</taxon>
        <taxon>Panicoideae</taxon>
        <taxon>Panicodae</taxon>
        <taxon>Paniceae</taxon>
        <taxon>Panicinae</taxon>
        <taxon>Panicum</taxon>
        <taxon>Panicum sect. Hiantes</taxon>
    </lineage>
</organism>
<accession>A0A8T0NQ61</accession>
<evidence type="ECO:0000313" key="6">
    <source>
        <dbReference type="Proteomes" id="UP000823388"/>
    </source>
</evidence>
<feature type="signal peptide" evidence="4">
    <location>
        <begin position="1"/>
        <end position="28"/>
    </location>
</feature>
<comment type="subunit">
    <text evidence="2 4">Homodimer.</text>
</comment>
<evidence type="ECO:0000256" key="2">
    <source>
        <dbReference type="ARBA" id="ARBA00011738"/>
    </source>
</evidence>
<dbReference type="InterPro" id="IPR004265">
    <property type="entry name" value="Dirigent"/>
</dbReference>
<evidence type="ECO:0000256" key="1">
    <source>
        <dbReference type="ARBA" id="ARBA00010746"/>
    </source>
</evidence>
<keyword evidence="3 4" id="KW-0964">Secreted</keyword>
<keyword evidence="6" id="KW-1185">Reference proteome</keyword>
<dbReference type="AlphaFoldDB" id="A0A8T0NQ61"/>
<dbReference type="Pfam" id="PF03018">
    <property type="entry name" value="Dirigent"/>
    <property type="match status" value="1"/>
</dbReference>
<name>A0A8T0NQ61_PANVG</name>
<comment type="function">
    <text evidence="4">Dirigent proteins impart stereoselectivity on the phenoxy radical-coupling reaction, yielding optically active lignans from two molecules of coniferyl alcohol in the biosynthesis of lignans, flavonolignans, and alkaloids and thus plays a central role in plant secondary metabolism.</text>
</comment>
<dbReference type="OrthoDB" id="1928589at2759"/>
<dbReference type="Gene3D" id="2.40.480.10">
    <property type="entry name" value="Allene oxide cyclase-like"/>
    <property type="match status" value="1"/>
</dbReference>
<evidence type="ECO:0000256" key="3">
    <source>
        <dbReference type="ARBA" id="ARBA00022525"/>
    </source>
</evidence>